<dbReference type="InterPro" id="IPR035439">
    <property type="entry name" value="UPF0145_dom_sf"/>
</dbReference>
<evidence type="ECO:0000256" key="1">
    <source>
        <dbReference type="ARBA" id="ARBA00010751"/>
    </source>
</evidence>
<sequence>MQGLFFTNSTAVYGITVRARNVASMLGAGLKSLAGGEVGVLTTNMVRCRDEAMDRMIAGVHQVGGNAVYAFRFDVNSPEPGWTEVCCYGTAVTAVPRKNNSSYQKQ</sequence>
<accession>A0A167FW40</accession>
<dbReference type="OrthoDB" id="68104at2759"/>
<proteinExistence type="inferred from homology"/>
<organism evidence="2 3">
    <name type="scientific">Sugiyamaella lignohabitans</name>
    <dbReference type="NCBI Taxonomy" id="796027"/>
    <lineage>
        <taxon>Eukaryota</taxon>
        <taxon>Fungi</taxon>
        <taxon>Dikarya</taxon>
        <taxon>Ascomycota</taxon>
        <taxon>Saccharomycotina</taxon>
        <taxon>Dipodascomycetes</taxon>
        <taxon>Dipodascales</taxon>
        <taxon>Trichomonascaceae</taxon>
        <taxon>Sugiyamaella</taxon>
    </lineage>
</organism>
<name>A0A167FW40_9ASCO</name>
<dbReference type="GeneID" id="30035438"/>
<dbReference type="Pfam" id="PF01906">
    <property type="entry name" value="YbjQ_1"/>
    <property type="match status" value="1"/>
</dbReference>
<protein>
    <submittedName>
        <fullName evidence="2">Uncharacterized protein</fullName>
    </submittedName>
</protein>
<reference evidence="2 3" key="1">
    <citation type="submission" date="2016-02" db="EMBL/GenBank/DDBJ databases">
        <title>Complete genome sequence and transcriptome regulation of the pentose utilising yeast Sugiyamaella lignohabitans.</title>
        <authorList>
            <person name="Bellasio M."/>
            <person name="Peymann A."/>
            <person name="Valli M."/>
            <person name="Sipitzky M."/>
            <person name="Graf A."/>
            <person name="Sauer M."/>
            <person name="Marx H."/>
            <person name="Mattanovich D."/>
        </authorList>
    </citation>
    <scope>NUCLEOTIDE SEQUENCE [LARGE SCALE GENOMIC DNA]</scope>
    <source>
        <strain evidence="2 3">CBS 10342</strain>
    </source>
</reference>
<dbReference type="PANTHER" id="PTHR34068:SF2">
    <property type="entry name" value="UPF0145 PROTEIN SCO3412"/>
    <property type="match status" value="1"/>
</dbReference>
<dbReference type="Proteomes" id="UP000189580">
    <property type="component" value="Chromosome b"/>
</dbReference>
<evidence type="ECO:0000313" key="3">
    <source>
        <dbReference type="Proteomes" id="UP000189580"/>
    </source>
</evidence>
<dbReference type="Gene3D" id="3.30.110.70">
    <property type="entry name" value="Hypothetical protein apc22750. Chain B"/>
    <property type="match status" value="1"/>
</dbReference>
<dbReference type="RefSeq" id="XP_018738251.1">
    <property type="nucleotide sequence ID" value="XM_018880431.1"/>
</dbReference>
<dbReference type="PANTHER" id="PTHR34068">
    <property type="entry name" value="UPF0145 PROTEIN YBJQ"/>
    <property type="match status" value="1"/>
</dbReference>
<dbReference type="InterPro" id="IPR002765">
    <property type="entry name" value="UPF0145_YbjQ-like"/>
</dbReference>
<dbReference type="KEGG" id="slb:AWJ20_3418"/>
<keyword evidence="3" id="KW-1185">Reference proteome</keyword>
<dbReference type="AlphaFoldDB" id="A0A167FW40"/>
<comment type="similarity">
    <text evidence="1">Belongs to the UPF0145 family.</text>
</comment>
<dbReference type="SUPFAM" id="SSF117782">
    <property type="entry name" value="YbjQ-like"/>
    <property type="match status" value="1"/>
</dbReference>
<dbReference type="EMBL" id="CP014503">
    <property type="protein sequence ID" value="ANB15774.1"/>
    <property type="molecule type" value="Genomic_DNA"/>
</dbReference>
<evidence type="ECO:0000313" key="2">
    <source>
        <dbReference type="EMBL" id="ANB15774.1"/>
    </source>
</evidence>
<gene>
    <name evidence="2" type="ORF">AWJ20_3418</name>
</gene>